<sequence length="272" mass="30135">MNDRTVIGAGTWTARARASFKRQVVWPAAGRLLRTPVWDAALVGYAVVASAGSRPGSRTDAAPLSLRWIDPDRSIYDALPPTPERPRIGCVEGGDWDLIDDRFADRAVPQAIDLRFREGYEWAETPLPAHVRDQVERFGDAWGHVEDAVERRCRAIEELYESMRTDGYLTQATLAARGTSGPGPPPVPTLGEITVDVGRDGRLCWRRNGQHRLAIARVLGIERVPVLIARRHAAWQAIRDRIREDGTMVIEPTLRGHPDLADLCGSGRIDVA</sequence>
<protein>
    <recommendedName>
        <fullName evidence="3">ParB/Sulfiredoxin domain-containing protein</fullName>
    </recommendedName>
</protein>
<organism evidence="1 2">
    <name type="scientific">Halalkaliarchaeum desulfuricum</name>
    <dbReference type="NCBI Taxonomy" id="2055893"/>
    <lineage>
        <taxon>Archaea</taxon>
        <taxon>Methanobacteriati</taxon>
        <taxon>Methanobacteriota</taxon>
        <taxon>Stenosarchaea group</taxon>
        <taxon>Halobacteria</taxon>
        <taxon>Halobacteriales</taxon>
        <taxon>Haloferacaceae</taxon>
        <taxon>Halalkaliarchaeum</taxon>
    </lineage>
</organism>
<dbReference type="KEGG" id="hdf:AArcSl_3044"/>
<dbReference type="EMBL" id="CP025066">
    <property type="protein sequence ID" value="AUX10655.1"/>
    <property type="molecule type" value="Genomic_DNA"/>
</dbReference>
<dbReference type="GeneID" id="37879411"/>
<proteinExistence type="predicted"/>
<reference evidence="2" key="1">
    <citation type="submission" date="2017-11" db="EMBL/GenBank/DDBJ databases">
        <title>Phenotypic and genomic properties of facultatively anaerobic sulfur-reducing natronoarchaea from hypersaline soda lakes.</title>
        <authorList>
            <person name="Sorokin D.Y."/>
            <person name="Kublanov I.V."/>
            <person name="Roman P."/>
            <person name="Sinninghe Damste J.S."/>
            <person name="Golyshin P.N."/>
            <person name="Rojo D."/>
            <person name="Ciordia S."/>
            <person name="Mena M.D.C."/>
            <person name="Ferrer M."/>
            <person name="Messina E."/>
            <person name="Smedile F."/>
            <person name="La Spada G."/>
            <person name="La Cono V."/>
            <person name="Yakimov M.M."/>
        </authorList>
    </citation>
    <scope>NUCLEOTIDE SEQUENCE [LARGE SCALE GENOMIC DNA]</scope>
    <source>
        <strain evidence="2">AArc-Sl</strain>
    </source>
</reference>
<gene>
    <name evidence="1" type="ORF">AArcSl_3044</name>
</gene>
<dbReference type="Proteomes" id="UP000263012">
    <property type="component" value="Chromosome"/>
</dbReference>
<name>A0A343TNI3_9EURY</name>
<evidence type="ECO:0000313" key="2">
    <source>
        <dbReference type="Proteomes" id="UP000263012"/>
    </source>
</evidence>
<dbReference type="AlphaFoldDB" id="A0A343TNI3"/>
<dbReference type="OrthoDB" id="197906at2157"/>
<evidence type="ECO:0000313" key="1">
    <source>
        <dbReference type="EMBL" id="AUX10655.1"/>
    </source>
</evidence>
<dbReference type="RefSeq" id="WP_119821171.1">
    <property type="nucleotide sequence ID" value="NZ_CP025066.1"/>
</dbReference>
<accession>A0A343TNI3</accession>
<evidence type="ECO:0008006" key="3">
    <source>
        <dbReference type="Google" id="ProtNLM"/>
    </source>
</evidence>
<keyword evidence="2" id="KW-1185">Reference proteome</keyword>